<keyword evidence="1" id="KW-1133">Transmembrane helix</keyword>
<evidence type="ECO:0000256" key="1">
    <source>
        <dbReference type="SAM" id="Phobius"/>
    </source>
</evidence>
<gene>
    <name evidence="2" type="ORF">TH30_15705</name>
</gene>
<dbReference type="InterPro" id="IPR021333">
    <property type="entry name" value="DUF2946"/>
</dbReference>
<dbReference type="AlphaFoldDB" id="A0A367WSC4"/>
<keyword evidence="1" id="KW-0472">Membrane</keyword>
<dbReference type="Proteomes" id="UP000252255">
    <property type="component" value="Unassembled WGS sequence"/>
</dbReference>
<feature type="transmembrane region" description="Helical" evidence="1">
    <location>
        <begin position="39"/>
        <end position="60"/>
    </location>
</feature>
<reference evidence="2 3" key="1">
    <citation type="submission" date="2014-07" db="EMBL/GenBank/DDBJ databases">
        <title>Draft genome sequence of Thalassospira profundimaris PR54-5.</title>
        <authorList>
            <person name="Lai Q."/>
            <person name="Shao Z."/>
        </authorList>
    </citation>
    <scope>NUCLEOTIDE SEQUENCE [LARGE SCALE GENOMIC DNA]</scope>
    <source>
        <strain evidence="2 3">PR54-5</strain>
    </source>
</reference>
<evidence type="ECO:0000313" key="3">
    <source>
        <dbReference type="Proteomes" id="UP000252255"/>
    </source>
</evidence>
<keyword evidence="1" id="KW-0812">Transmembrane</keyword>
<dbReference type="Pfam" id="PF11162">
    <property type="entry name" value="DUF2946"/>
    <property type="match status" value="1"/>
</dbReference>
<dbReference type="EMBL" id="JPWI01000010">
    <property type="protein sequence ID" value="RCK44288.1"/>
    <property type="molecule type" value="Genomic_DNA"/>
</dbReference>
<protein>
    <recommendedName>
        <fullName evidence="4">DUF2946 domain-containing protein</fullName>
    </recommendedName>
</protein>
<name>A0A367WSC4_9PROT</name>
<accession>A0A367WSC4</accession>
<proteinExistence type="predicted"/>
<organism evidence="2 3">
    <name type="scientific">Thalassospira profundimaris</name>
    <dbReference type="NCBI Taxonomy" id="502049"/>
    <lineage>
        <taxon>Bacteria</taxon>
        <taxon>Pseudomonadati</taxon>
        <taxon>Pseudomonadota</taxon>
        <taxon>Alphaproteobacteria</taxon>
        <taxon>Rhodospirillales</taxon>
        <taxon>Thalassospiraceae</taxon>
        <taxon>Thalassospira</taxon>
    </lineage>
</organism>
<comment type="caution">
    <text evidence="2">The sequence shown here is derived from an EMBL/GenBank/DDBJ whole genome shotgun (WGS) entry which is preliminary data.</text>
</comment>
<evidence type="ECO:0008006" key="4">
    <source>
        <dbReference type="Google" id="ProtNLM"/>
    </source>
</evidence>
<evidence type="ECO:0000313" key="2">
    <source>
        <dbReference type="EMBL" id="RCK44288.1"/>
    </source>
</evidence>
<sequence>MINVIAGKDELGHISQMFSTKRHNRECRGISVSRVLQTWLMAFVILLAGITQSGLIPALITGHATGISQANAADAVPGGNVVLICTPNGIEPVNLADKDGDQHTRPDNPPPMAGHAFCSLCATHHGAVVAIELPDMVPVPVVHHLRFAVANGKADGREVLRVHHSRAPPVAI</sequence>
<dbReference type="RefSeq" id="WP_181850323.1">
    <property type="nucleotide sequence ID" value="NZ_JPWI01000010.1"/>
</dbReference>